<evidence type="ECO:0000256" key="6">
    <source>
        <dbReference type="SAM" id="SignalP"/>
    </source>
</evidence>
<evidence type="ECO:0000256" key="2">
    <source>
        <dbReference type="ARBA" id="ARBA00010265"/>
    </source>
</evidence>
<sequence length="248" mass="27569">MRKSTILFFSLLLVAQNSHAQDQGLFQAPDTQVQVQGLGGERPRRENVSKVPIGYIAEGALDTTANSDYTGPWRGKLTRPIYSIDGQNILFPVHSVVVGTVYRVEGPNEAINNRLGFAPSHIVRPDGEAFQITDQSVLDREGINGLYDTVDYHLYEQLIATGAYTAINVLPEILVDRLKESGNQNADNIQNFSGDLGERGQAILEKYIALVPTEVIRAKTPFRIFFTQELEVPVWRPTHRYQLSSGGN</sequence>
<keyword evidence="6" id="KW-0732">Signal</keyword>
<keyword evidence="8" id="KW-1185">Reference proteome</keyword>
<protein>
    <submittedName>
        <fullName evidence="7">TrbI/VirB10 family protein</fullName>
    </submittedName>
</protein>
<gene>
    <name evidence="7" type="ORF">O4H49_20030</name>
</gene>
<keyword evidence="3" id="KW-0812">Transmembrane</keyword>
<name>A0ABT4LPM7_9PROT</name>
<dbReference type="RefSeq" id="WP_269425206.1">
    <property type="nucleotide sequence ID" value="NZ_JAPWGY010000017.1"/>
</dbReference>
<dbReference type="InterPro" id="IPR042217">
    <property type="entry name" value="T4SS_VirB10/TrbI"/>
</dbReference>
<comment type="subcellular location">
    <subcellularLocation>
        <location evidence="1">Membrane</location>
        <topology evidence="1">Single-pass membrane protein</topology>
    </subcellularLocation>
</comment>
<organism evidence="7 8">
    <name type="scientific">Kiloniella laminariae</name>
    <dbReference type="NCBI Taxonomy" id="454162"/>
    <lineage>
        <taxon>Bacteria</taxon>
        <taxon>Pseudomonadati</taxon>
        <taxon>Pseudomonadota</taxon>
        <taxon>Alphaproteobacteria</taxon>
        <taxon>Rhodospirillales</taxon>
        <taxon>Kiloniellaceae</taxon>
        <taxon>Kiloniella</taxon>
    </lineage>
</organism>
<dbReference type="Pfam" id="PF03743">
    <property type="entry name" value="TrbI"/>
    <property type="match status" value="1"/>
</dbReference>
<evidence type="ECO:0000313" key="8">
    <source>
        <dbReference type="Proteomes" id="UP001069802"/>
    </source>
</evidence>
<dbReference type="Proteomes" id="UP001069802">
    <property type="component" value="Unassembled WGS sequence"/>
</dbReference>
<comment type="similarity">
    <text evidence="2">Belongs to the TrbI/VirB10 family.</text>
</comment>
<dbReference type="EMBL" id="JAPWGY010000017">
    <property type="protein sequence ID" value="MCZ4283084.1"/>
    <property type="molecule type" value="Genomic_DNA"/>
</dbReference>
<evidence type="ECO:0000256" key="3">
    <source>
        <dbReference type="ARBA" id="ARBA00022692"/>
    </source>
</evidence>
<reference evidence="7" key="1">
    <citation type="submission" date="2022-12" db="EMBL/GenBank/DDBJ databases">
        <title>Bacterial isolates from different developmental stages of Nematostella vectensis.</title>
        <authorList>
            <person name="Fraune S."/>
        </authorList>
    </citation>
    <scope>NUCLEOTIDE SEQUENCE</scope>
    <source>
        <strain evidence="7">G21630-S1</strain>
    </source>
</reference>
<comment type="caution">
    <text evidence="7">The sequence shown here is derived from an EMBL/GenBank/DDBJ whole genome shotgun (WGS) entry which is preliminary data.</text>
</comment>
<dbReference type="CDD" id="cd16429">
    <property type="entry name" value="VirB10"/>
    <property type="match status" value="1"/>
</dbReference>
<evidence type="ECO:0000256" key="4">
    <source>
        <dbReference type="ARBA" id="ARBA00022989"/>
    </source>
</evidence>
<keyword evidence="5" id="KW-0472">Membrane</keyword>
<dbReference type="InterPro" id="IPR005498">
    <property type="entry name" value="T4SS_VirB10/TraB/TrbI"/>
</dbReference>
<evidence type="ECO:0000313" key="7">
    <source>
        <dbReference type="EMBL" id="MCZ4283084.1"/>
    </source>
</evidence>
<evidence type="ECO:0000256" key="1">
    <source>
        <dbReference type="ARBA" id="ARBA00004167"/>
    </source>
</evidence>
<feature type="signal peptide" evidence="6">
    <location>
        <begin position="1"/>
        <end position="20"/>
    </location>
</feature>
<feature type="chain" id="PRO_5045053443" evidence="6">
    <location>
        <begin position="21"/>
        <end position="248"/>
    </location>
</feature>
<evidence type="ECO:0000256" key="5">
    <source>
        <dbReference type="ARBA" id="ARBA00023136"/>
    </source>
</evidence>
<dbReference type="Gene3D" id="2.40.128.260">
    <property type="entry name" value="Type IV secretion system, VirB10/TraB/TrbI"/>
    <property type="match status" value="1"/>
</dbReference>
<keyword evidence="4" id="KW-1133">Transmembrane helix</keyword>
<accession>A0ABT4LPM7</accession>
<proteinExistence type="inferred from homology"/>